<dbReference type="Proteomes" id="UP000074914">
    <property type="component" value="Chromosome"/>
</dbReference>
<reference evidence="1 2" key="1">
    <citation type="submission" date="2015-11" db="EMBL/GenBank/DDBJ databases">
        <title>Exploring the genomic traits of fungus-feeding bacterial genus Collimonas.</title>
        <authorList>
            <person name="Song C."/>
            <person name="Schmidt R."/>
            <person name="de Jager V."/>
            <person name="Krzyzanowska D."/>
            <person name="Jongedijk E."/>
            <person name="Cankar K."/>
            <person name="Beekwilder J."/>
            <person name="van Veen A."/>
            <person name="de Boer W."/>
            <person name="van Veen J.A."/>
            <person name="Garbeva P."/>
        </authorList>
    </citation>
    <scope>NUCLEOTIDE SEQUENCE [LARGE SCALE GENOMIC DNA]</scope>
    <source>
        <strain evidence="1 2">Ter291</strain>
    </source>
</reference>
<evidence type="ECO:0000313" key="2">
    <source>
        <dbReference type="Proteomes" id="UP000074914"/>
    </source>
</evidence>
<keyword evidence="2" id="KW-1185">Reference proteome</keyword>
<proteinExistence type="predicted"/>
<name>A0ABN4MB73_9BURK</name>
<protein>
    <submittedName>
        <fullName evidence="1">Uncharacterized protein</fullName>
    </submittedName>
</protein>
<accession>A0ABN4MB73</accession>
<dbReference type="EMBL" id="CP013236">
    <property type="protein sequence ID" value="AMP15081.1"/>
    <property type="molecule type" value="Genomic_DNA"/>
</dbReference>
<organism evidence="1 2">
    <name type="scientific">Collimonas pratensis</name>
    <dbReference type="NCBI Taxonomy" id="279113"/>
    <lineage>
        <taxon>Bacteria</taxon>
        <taxon>Pseudomonadati</taxon>
        <taxon>Pseudomonadota</taxon>
        <taxon>Betaproteobacteria</taxon>
        <taxon>Burkholderiales</taxon>
        <taxon>Oxalobacteraceae</taxon>
        <taxon>Collimonas</taxon>
    </lineage>
</organism>
<gene>
    <name evidence="1" type="ORF">CPter291_2829</name>
</gene>
<evidence type="ECO:0000313" key="1">
    <source>
        <dbReference type="EMBL" id="AMP15081.1"/>
    </source>
</evidence>
<sequence>MIVFIWLFRYQKIDILTIKSQITTYQKIIICILRCTSSNRTKFNKKTNQN</sequence>